<sequence>MILCRRRFVTLSFALPPHSPIFATQRTAAAGSRRARTNRTTAQRLTSVGRPSTGTGNLSEQWKHFKQKFDLFIVATTTKEQPRTEAAKAALLQSVAGDEARDVFSEFKFEAQESKEDYETIEGLLARCYIGKRTRDISAALTR</sequence>
<dbReference type="EMBL" id="CM023470">
    <property type="protein sequence ID" value="KAH7979738.1"/>
    <property type="molecule type" value="Genomic_DNA"/>
</dbReference>
<protein>
    <submittedName>
        <fullName evidence="1">Uncharacterized protein</fullName>
    </submittedName>
</protein>
<name>A0ACB8DZN6_DERSI</name>
<gene>
    <name evidence="1" type="ORF">HPB49_010752</name>
</gene>
<reference evidence="1" key="1">
    <citation type="submission" date="2020-05" db="EMBL/GenBank/DDBJ databases">
        <title>Large-scale comparative analyses of tick genomes elucidate their genetic diversity and vector capacities.</title>
        <authorList>
            <person name="Jia N."/>
            <person name="Wang J."/>
            <person name="Shi W."/>
            <person name="Du L."/>
            <person name="Sun Y."/>
            <person name="Zhan W."/>
            <person name="Jiang J."/>
            <person name="Wang Q."/>
            <person name="Zhang B."/>
            <person name="Ji P."/>
            <person name="Sakyi L.B."/>
            <person name="Cui X."/>
            <person name="Yuan T."/>
            <person name="Jiang B."/>
            <person name="Yang W."/>
            <person name="Lam T.T.-Y."/>
            <person name="Chang Q."/>
            <person name="Ding S."/>
            <person name="Wang X."/>
            <person name="Zhu J."/>
            <person name="Ruan X."/>
            <person name="Zhao L."/>
            <person name="Wei J."/>
            <person name="Que T."/>
            <person name="Du C."/>
            <person name="Cheng J."/>
            <person name="Dai P."/>
            <person name="Han X."/>
            <person name="Huang E."/>
            <person name="Gao Y."/>
            <person name="Liu J."/>
            <person name="Shao H."/>
            <person name="Ye R."/>
            <person name="Li L."/>
            <person name="Wei W."/>
            <person name="Wang X."/>
            <person name="Wang C."/>
            <person name="Yang T."/>
            <person name="Huo Q."/>
            <person name="Li W."/>
            <person name="Guo W."/>
            <person name="Chen H."/>
            <person name="Zhou L."/>
            <person name="Ni X."/>
            <person name="Tian J."/>
            <person name="Zhou Y."/>
            <person name="Sheng Y."/>
            <person name="Liu T."/>
            <person name="Pan Y."/>
            <person name="Xia L."/>
            <person name="Li J."/>
            <person name="Zhao F."/>
            <person name="Cao W."/>
        </authorList>
    </citation>
    <scope>NUCLEOTIDE SEQUENCE</scope>
    <source>
        <strain evidence="1">Dsil-2018</strain>
    </source>
</reference>
<evidence type="ECO:0000313" key="2">
    <source>
        <dbReference type="Proteomes" id="UP000821865"/>
    </source>
</evidence>
<proteinExistence type="predicted"/>
<dbReference type="Proteomes" id="UP000821865">
    <property type="component" value="Chromosome 1"/>
</dbReference>
<comment type="caution">
    <text evidence="1">The sequence shown here is derived from an EMBL/GenBank/DDBJ whole genome shotgun (WGS) entry which is preliminary data.</text>
</comment>
<organism evidence="1 2">
    <name type="scientific">Dermacentor silvarum</name>
    <name type="common">Tick</name>
    <dbReference type="NCBI Taxonomy" id="543639"/>
    <lineage>
        <taxon>Eukaryota</taxon>
        <taxon>Metazoa</taxon>
        <taxon>Ecdysozoa</taxon>
        <taxon>Arthropoda</taxon>
        <taxon>Chelicerata</taxon>
        <taxon>Arachnida</taxon>
        <taxon>Acari</taxon>
        <taxon>Parasitiformes</taxon>
        <taxon>Ixodida</taxon>
        <taxon>Ixodoidea</taxon>
        <taxon>Ixodidae</taxon>
        <taxon>Rhipicephalinae</taxon>
        <taxon>Dermacentor</taxon>
    </lineage>
</organism>
<keyword evidence="2" id="KW-1185">Reference proteome</keyword>
<evidence type="ECO:0000313" key="1">
    <source>
        <dbReference type="EMBL" id="KAH7979738.1"/>
    </source>
</evidence>
<accession>A0ACB8DZN6</accession>